<feature type="non-terminal residue" evidence="5">
    <location>
        <position position="99"/>
    </location>
</feature>
<dbReference type="PRINTS" id="PR00035">
    <property type="entry name" value="HTHGNTR"/>
</dbReference>
<dbReference type="GO" id="GO:0003700">
    <property type="term" value="F:DNA-binding transcription factor activity"/>
    <property type="evidence" value="ECO:0007669"/>
    <property type="project" value="InterPro"/>
</dbReference>
<sequence>MKRNSLRIQRKRLSDQIIDNLISMIASGELKPGDKLPPEPELMEQFGVGRSSIRQAIGALELIGLITVRPGHGTHVTDSHDKVQAKSIGWSLLTIGHDK</sequence>
<evidence type="ECO:0000256" key="1">
    <source>
        <dbReference type="ARBA" id="ARBA00023015"/>
    </source>
</evidence>
<dbReference type="SUPFAM" id="SSF46785">
    <property type="entry name" value="Winged helix' DNA-binding domain"/>
    <property type="match status" value="1"/>
</dbReference>
<evidence type="ECO:0000256" key="3">
    <source>
        <dbReference type="ARBA" id="ARBA00023163"/>
    </source>
</evidence>
<feature type="domain" description="HTH gntR-type" evidence="4">
    <location>
        <begin position="11"/>
        <end position="79"/>
    </location>
</feature>
<dbReference type="InterPro" id="IPR036388">
    <property type="entry name" value="WH-like_DNA-bd_sf"/>
</dbReference>
<organism evidence="5">
    <name type="scientific">marine sediment metagenome</name>
    <dbReference type="NCBI Taxonomy" id="412755"/>
    <lineage>
        <taxon>unclassified sequences</taxon>
        <taxon>metagenomes</taxon>
        <taxon>ecological metagenomes</taxon>
    </lineage>
</organism>
<dbReference type="GO" id="GO:0003677">
    <property type="term" value="F:DNA binding"/>
    <property type="evidence" value="ECO:0007669"/>
    <property type="project" value="UniProtKB-KW"/>
</dbReference>
<dbReference type="PANTHER" id="PTHR43537:SF5">
    <property type="entry name" value="UXU OPERON TRANSCRIPTIONAL REGULATOR"/>
    <property type="match status" value="1"/>
</dbReference>
<dbReference type="Pfam" id="PF00392">
    <property type="entry name" value="GntR"/>
    <property type="match status" value="1"/>
</dbReference>
<protein>
    <recommendedName>
        <fullName evidence="4">HTH gntR-type domain-containing protein</fullName>
    </recommendedName>
</protein>
<evidence type="ECO:0000256" key="2">
    <source>
        <dbReference type="ARBA" id="ARBA00023125"/>
    </source>
</evidence>
<keyword evidence="3" id="KW-0804">Transcription</keyword>
<dbReference type="PANTHER" id="PTHR43537">
    <property type="entry name" value="TRANSCRIPTIONAL REGULATOR, GNTR FAMILY"/>
    <property type="match status" value="1"/>
</dbReference>
<dbReference type="SMART" id="SM00345">
    <property type="entry name" value="HTH_GNTR"/>
    <property type="match status" value="1"/>
</dbReference>
<comment type="caution">
    <text evidence="5">The sequence shown here is derived from an EMBL/GenBank/DDBJ whole genome shotgun (WGS) entry which is preliminary data.</text>
</comment>
<dbReference type="EMBL" id="BARS01011242">
    <property type="protein sequence ID" value="GAF99498.1"/>
    <property type="molecule type" value="Genomic_DNA"/>
</dbReference>
<dbReference type="PROSITE" id="PS50949">
    <property type="entry name" value="HTH_GNTR"/>
    <property type="match status" value="1"/>
</dbReference>
<proteinExistence type="predicted"/>
<name>X0U155_9ZZZZ</name>
<evidence type="ECO:0000313" key="5">
    <source>
        <dbReference type="EMBL" id="GAF99498.1"/>
    </source>
</evidence>
<dbReference type="InterPro" id="IPR036390">
    <property type="entry name" value="WH_DNA-bd_sf"/>
</dbReference>
<dbReference type="InterPro" id="IPR000524">
    <property type="entry name" value="Tscrpt_reg_HTH_GntR"/>
</dbReference>
<dbReference type="Gene3D" id="1.10.10.10">
    <property type="entry name" value="Winged helix-like DNA-binding domain superfamily/Winged helix DNA-binding domain"/>
    <property type="match status" value="1"/>
</dbReference>
<dbReference type="AlphaFoldDB" id="X0U155"/>
<evidence type="ECO:0000259" key="4">
    <source>
        <dbReference type="PROSITE" id="PS50949"/>
    </source>
</evidence>
<keyword evidence="2" id="KW-0238">DNA-binding</keyword>
<dbReference type="CDD" id="cd07377">
    <property type="entry name" value="WHTH_GntR"/>
    <property type="match status" value="1"/>
</dbReference>
<gene>
    <name evidence="5" type="ORF">S01H1_20522</name>
</gene>
<accession>X0U155</accession>
<reference evidence="5" key="1">
    <citation type="journal article" date="2014" name="Front. Microbiol.">
        <title>High frequency of phylogenetically diverse reductive dehalogenase-homologous genes in deep subseafloor sedimentary metagenomes.</title>
        <authorList>
            <person name="Kawai M."/>
            <person name="Futagami T."/>
            <person name="Toyoda A."/>
            <person name="Takaki Y."/>
            <person name="Nishi S."/>
            <person name="Hori S."/>
            <person name="Arai W."/>
            <person name="Tsubouchi T."/>
            <person name="Morono Y."/>
            <person name="Uchiyama I."/>
            <person name="Ito T."/>
            <person name="Fujiyama A."/>
            <person name="Inagaki F."/>
            <person name="Takami H."/>
        </authorList>
    </citation>
    <scope>NUCLEOTIDE SEQUENCE</scope>
    <source>
        <strain evidence="5">Expedition CK06-06</strain>
    </source>
</reference>
<keyword evidence="1" id="KW-0805">Transcription regulation</keyword>